<keyword evidence="3 9" id="KW-0812">Transmembrane</keyword>
<dbReference type="Pfam" id="PF00672">
    <property type="entry name" value="HAMP"/>
    <property type="match status" value="1"/>
</dbReference>
<dbReference type="GO" id="GO:0004888">
    <property type="term" value="F:transmembrane signaling receptor activity"/>
    <property type="evidence" value="ECO:0007669"/>
    <property type="project" value="InterPro"/>
</dbReference>
<evidence type="ECO:0000256" key="3">
    <source>
        <dbReference type="ARBA" id="ARBA00022692"/>
    </source>
</evidence>
<dbReference type="InterPro" id="IPR033463">
    <property type="entry name" value="sCache_3"/>
</dbReference>
<dbReference type="Gene3D" id="1.10.287.950">
    <property type="entry name" value="Methyl-accepting chemotaxis protein"/>
    <property type="match status" value="1"/>
</dbReference>
<dbReference type="Pfam" id="PF17202">
    <property type="entry name" value="sCache_3_3"/>
    <property type="match status" value="1"/>
</dbReference>
<reference evidence="13" key="1">
    <citation type="submission" date="2020-06" db="EMBL/GenBank/DDBJ databases">
        <title>Draft genomic sequence of Geomonas sp. Red330.</title>
        <authorList>
            <person name="Itoh H."/>
            <person name="Zhenxing X."/>
            <person name="Ushijima N."/>
            <person name="Masuda Y."/>
            <person name="Shiratori Y."/>
            <person name="Senoo K."/>
        </authorList>
    </citation>
    <scope>NUCLEOTIDE SEQUENCE [LARGE SCALE GENOMIC DNA]</scope>
    <source>
        <strain evidence="13">Red330</strain>
    </source>
</reference>
<dbReference type="EMBL" id="BLXX01000022">
    <property type="protein sequence ID" value="GFO61880.1"/>
    <property type="molecule type" value="Genomic_DNA"/>
</dbReference>
<evidence type="ECO:0000256" key="1">
    <source>
        <dbReference type="ARBA" id="ARBA00004651"/>
    </source>
</evidence>
<dbReference type="PROSITE" id="PS50111">
    <property type="entry name" value="CHEMOTAXIS_TRANSDUC_2"/>
    <property type="match status" value="1"/>
</dbReference>
<evidence type="ECO:0000256" key="4">
    <source>
        <dbReference type="ARBA" id="ARBA00022989"/>
    </source>
</evidence>
<evidence type="ECO:0000313" key="12">
    <source>
        <dbReference type="EMBL" id="GFO61880.1"/>
    </source>
</evidence>
<dbReference type="PROSITE" id="PS50885">
    <property type="entry name" value="HAMP"/>
    <property type="match status" value="1"/>
</dbReference>
<feature type="domain" description="Methyl-accepting transducer" evidence="10">
    <location>
        <begin position="259"/>
        <end position="495"/>
    </location>
</feature>
<dbReference type="CDD" id="cd06225">
    <property type="entry name" value="HAMP"/>
    <property type="match status" value="1"/>
</dbReference>
<dbReference type="CDD" id="cd11386">
    <property type="entry name" value="MCP_signal"/>
    <property type="match status" value="1"/>
</dbReference>
<dbReference type="InterPro" id="IPR029151">
    <property type="entry name" value="Sensor-like_sf"/>
</dbReference>
<dbReference type="GO" id="GO:0007165">
    <property type="term" value="P:signal transduction"/>
    <property type="evidence" value="ECO:0007669"/>
    <property type="project" value="UniProtKB-KW"/>
</dbReference>
<evidence type="ECO:0000256" key="2">
    <source>
        <dbReference type="ARBA" id="ARBA00022475"/>
    </source>
</evidence>
<proteinExistence type="inferred from homology"/>
<dbReference type="PANTHER" id="PTHR32089:SF112">
    <property type="entry name" value="LYSOZYME-LIKE PROTEIN-RELATED"/>
    <property type="match status" value="1"/>
</dbReference>
<evidence type="ECO:0000256" key="8">
    <source>
        <dbReference type="PROSITE-ProRule" id="PRU00284"/>
    </source>
</evidence>
<evidence type="ECO:0000313" key="13">
    <source>
        <dbReference type="Proteomes" id="UP000556026"/>
    </source>
</evidence>
<gene>
    <name evidence="12" type="primary">mcp40H-7</name>
    <name evidence="12" type="ORF">GMST_42050</name>
</gene>
<keyword evidence="5 9" id="KW-0472">Membrane</keyword>
<comment type="subcellular location">
    <subcellularLocation>
        <location evidence="1">Cell membrane</location>
        <topology evidence="1">Multi-pass membrane protein</topology>
    </subcellularLocation>
</comment>
<comment type="caution">
    <text evidence="12">The sequence shown here is derived from an EMBL/GenBank/DDBJ whole genome shotgun (WGS) entry which is preliminary data.</text>
</comment>
<dbReference type="SUPFAM" id="SSF103190">
    <property type="entry name" value="Sensory domain-like"/>
    <property type="match status" value="1"/>
</dbReference>
<evidence type="ECO:0000256" key="7">
    <source>
        <dbReference type="ARBA" id="ARBA00029447"/>
    </source>
</evidence>
<dbReference type="RefSeq" id="WP_183356666.1">
    <property type="nucleotide sequence ID" value="NZ_BLXX01000022.1"/>
</dbReference>
<accession>A0A6V8MPD4</accession>
<organism evidence="12 13">
    <name type="scientific">Geomonas silvestris</name>
    <dbReference type="NCBI Taxonomy" id="2740184"/>
    <lineage>
        <taxon>Bacteria</taxon>
        <taxon>Pseudomonadati</taxon>
        <taxon>Thermodesulfobacteriota</taxon>
        <taxon>Desulfuromonadia</taxon>
        <taxon>Geobacterales</taxon>
        <taxon>Geobacteraceae</taxon>
        <taxon>Geomonas</taxon>
    </lineage>
</organism>
<dbReference type="PRINTS" id="PR00260">
    <property type="entry name" value="CHEMTRNSDUCR"/>
</dbReference>
<dbReference type="InterPro" id="IPR004089">
    <property type="entry name" value="MCPsignal_dom"/>
</dbReference>
<dbReference type="Pfam" id="PF00015">
    <property type="entry name" value="MCPsignal"/>
    <property type="match status" value="1"/>
</dbReference>
<dbReference type="FunFam" id="1.10.287.950:FF:000001">
    <property type="entry name" value="Methyl-accepting chemotaxis sensory transducer"/>
    <property type="match status" value="1"/>
</dbReference>
<protein>
    <submittedName>
        <fullName evidence="12">Methyl-accepting chemotaxis protein</fullName>
    </submittedName>
</protein>
<dbReference type="GO" id="GO:0006935">
    <property type="term" value="P:chemotaxis"/>
    <property type="evidence" value="ECO:0007669"/>
    <property type="project" value="InterPro"/>
</dbReference>
<evidence type="ECO:0000256" key="9">
    <source>
        <dbReference type="SAM" id="Phobius"/>
    </source>
</evidence>
<dbReference type="GO" id="GO:0005886">
    <property type="term" value="C:plasma membrane"/>
    <property type="evidence" value="ECO:0007669"/>
    <property type="project" value="UniProtKB-SubCell"/>
</dbReference>
<keyword evidence="13" id="KW-1185">Reference proteome</keyword>
<dbReference type="InterPro" id="IPR003660">
    <property type="entry name" value="HAMP_dom"/>
</dbReference>
<dbReference type="InterPro" id="IPR004090">
    <property type="entry name" value="Chemotax_Me-accpt_rcpt"/>
</dbReference>
<dbReference type="AlphaFoldDB" id="A0A6V8MPD4"/>
<evidence type="ECO:0000259" key="11">
    <source>
        <dbReference type="PROSITE" id="PS50885"/>
    </source>
</evidence>
<keyword evidence="4 9" id="KW-1133">Transmembrane helix</keyword>
<dbReference type="SUPFAM" id="SSF58104">
    <property type="entry name" value="Methyl-accepting chemotaxis protein (MCP) signaling domain"/>
    <property type="match status" value="1"/>
</dbReference>
<dbReference type="PANTHER" id="PTHR32089">
    <property type="entry name" value="METHYL-ACCEPTING CHEMOTAXIS PROTEIN MCPB"/>
    <property type="match status" value="1"/>
</dbReference>
<sequence length="531" mass="56803">MNISKKIFTANVAIVLAATFTTSTISLVVTKREISRQVNNSLTSRSKAFRELVVSKGPVRLVDGKLMAGEVTLQGNNDLADKMKDLFGGEATIFQKDVRVATTIKKNDGSRAVGTTLQGPAYEPVMTRGVPYCGEAPILGTPHFTSYLPLKDDKNEVIGVLFVGEKKSEYLAVFDSLQHWAMCISFVLAGVLSLVAYLVLQRALVPLRKLIATLQNVAEGDGDLTHRLEVSPDEIGVASRLFNVFIERVQAIVVSVAQNSDQVAHAGGELKASAGQVARTTEEVAEQTVTVSTAGEEMAATSADISRSCQRAVDSAQHACELASAGVSDVERSIRDMQRINSKVDATYQSVSGLGAKSEEIGAIIGTIQDIADQTNLLALNAAIEAARAGEQGRGFAVVADEVRRLAERTTEATKEVEATIRFIQAETARSVVIMQESAEGVHRGTADAEKSGESLKEILNQINSVTMQIGQIATAAEEQSATSREISNNVHQITGSMQGAAQANRESLAAVERLNHLAGSLREQISKFSF</sequence>
<keyword evidence="6 8" id="KW-0807">Transducer</keyword>
<evidence type="ECO:0000256" key="5">
    <source>
        <dbReference type="ARBA" id="ARBA00023136"/>
    </source>
</evidence>
<feature type="transmembrane region" description="Helical" evidence="9">
    <location>
        <begin position="179"/>
        <end position="200"/>
    </location>
</feature>
<keyword evidence="2" id="KW-1003">Cell membrane</keyword>
<comment type="similarity">
    <text evidence="7">Belongs to the methyl-accepting chemotaxis (MCP) protein family.</text>
</comment>
<dbReference type="SMART" id="SM00283">
    <property type="entry name" value="MA"/>
    <property type="match status" value="1"/>
</dbReference>
<dbReference type="Proteomes" id="UP000556026">
    <property type="component" value="Unassembled WGS sequence"/>
</dbReference>
<name>A0A6V8MPD4_9BACT</name>
<evidence type="ECO:0000256" key="6">
    <source>
        <dbReference type="ARBA" id="ARBA00023224"/>
    </source>
</evidence>
<feature type="domain" description="HAMP" evidence="11">
    <location>
        <begin position="201"/>
        <end position="254"/>
    </location>
</feature>
<dbReference type="SMART" id="SM00304">
    <property type="entry name" value="HAMP"/>
    <property type="match status" value="1"/>
</dbReference>
<evidence type="ECO:0000259" key="10">
    <source>
        <dbReference type="PROSITE" id="PS50111"/>
    </source>
</evidence>